<name>A0A4Z1CNA5_9ACTN</name>
<dbReference type="RefSeq" id="WP_135840907.1">
    <property type="nucleotide sequence ID" value="NZ_SRRO01000001.1"/>
</dbReference>
<dbReference type="InterPro" id="IPR007739">
    <property type="entry name" value="RgpF"/>
</dbReference>
<comment type="caution">
    <text evidence="1">The sequence shown here is derived from an EMBL/GenBank/DDBJ whole genome shotgun (WGS) entry which is preliminary data.</text>
</comment>
<protein>
    <recommendedName>
        <fullName evidence="3">Glycosyltransferase</fullName>
    </recommendedName>
</protein>
<reference evidence="1 2" key="1">
    <citation type="submission" date="2019-04" db="EMBL/GenBank/DDBJ databases">
        <title>Three New Species of Nocardioides, Nocardioides euryhalodurans sp. nov., Nocardioides seonyuensis sp. nov. and Nocardioides eburneoflavus sp. nov. Isolated from Soil.</title>
        <authorList>
            <person name="Roh S.G."/>
            <person name="Lee C."/>
            <person name="Kim M.-K."/>
            <person name="Kim S.B."/>
        </authorList>
    </citation>
    <scope>NUCLEOTIDE SEQUENCE [LARGE SCALE GENOMIC DNA]</scope>
    <source>
        <strain evidence="1 2">MMS17-SY213</strain>
    </source>
</reference>
<keyword evidence="2" id="KW-1185">Reference proteome</keyword>
<gene>
    <name evidence="1" type="ORF">EXE59_22610</name>
</gene>
<organism evidence="1 2">
    <name type="scientific">Nocardioides eburneiflavus</name>
    <dbReference type="NCBI Taxonomy" id="2518372"/>
    <lineage>
        <taxon>Bacteria</taxon>
        <taxon>Bacillati</taxon>
        <taxon>Actinomycetota</taxon>
        <taxon>Actinomycetes</taxon>
        <taxon>Propionibacteriales</taxon>
        <taxon>Nocardioidaceae</taxon>
        <taxon>Nocardioides</taxon>
    </lineage>
</organism>
<dbReference type="AlphaFoldDB" id="A0A4Z1CNA5"/>
<dbReference type="Pfam" id="PF05045">
    <property type="entry name" value="RgpF"/>
    <property type="match status" value="1"/>
</dbReference>
<sequence>MQPEGQDRLEDRLAERRAVVADFDDRWAGFVRRWRRAAADGPEAAHALVEEVLRDGLPAGGSGGAQPPERARVAAARAVVAASGFLDADEYAVRHRLRRGTDPYRHHVETGWRLLQNPSPRFDLWSYWVDRLDPTTDGADPLLHWLVVGRHLGWGPVPDPPPERSAVQPPAGTTPRRLCLFAAYDADGVVDDYVVTYLRELSRHADVHYLADGVLEPGELDKLADVTAGAWSVPHGGYDFGSFSMLARDLVGWDVVDSYDELLLANDSCFLLHPLDDVFATMDARACDWWSLQATSMEHDENYFRDDSPIPLAEAKQRFIGPRHFSDVRYLHLSSYFLVFRRPVVADEGFRWRLDTVVPQEAKGLVVHKYEVGLSRHLTDAGYDFDTWLPDLQPFHPLYSRHVFDLVGRGFPLAKRNFLGENPRRAPDVGRWRERLRELAPAARVEEMAANIDRVTDPARVHDAYDVVQDPATGRRTVRTSALAGHPFRRMDRETPSFGHWWAFAAGPSGRLDPSVRAVFEQVRHDPTVRKVVLTRTRALRDDVSGTNVSVVPIATLDGQEAVVRCGVIVVADPLDAALPHAPLPARHRVVHVGAPWAPGRAAPVLGAVDAVAVTSDHEAAARRVADPHLAADDVWLTGLPRHDLLLADVLPDDLAQAEARLRARLEGRPLVVLSGDRPATWSPDDVARLGDWARSAGVVLGVREDRPDAPTSLTQALRPLAPVGLSDRSVVSAAVVLRAASALVGGSAAGLLDARAAGNALVVHGPGDPVERLLDALSTAAAAGWQAPPGVPDEVVALDGGAARRFVRRVRERELAHL</sequence>
<evidence type="ECO:0000313" key="1">
    <source>
        <dbReference type="EMBL" id="TGN66436.1"/>
    </source>
</evidence>
<dbReference type="EMBL" id="SRRO01000001">
    <property type="protein sequence ID" value="TGN66436.1"/>
    <property type="molecule type" value="Genomic_DNA"/>
</dbReference>
<evidence type="ECO:0008006" key="3">
    <source>
        <dbReference type="Google" id="ProtNLM"/>
    </source>
</evidence>
<dbReference type="Proteomes" id="UP000297496">
    <property type="component" value="Unassembled WGS sequence"/>
</dbReference>
<evidence type="ECO:0000313" key="2">
    <source>
        <dbReference type="Proteomes" id="UP000297496"/>
    </source>
</evidence>
<accession>A0A4Z1CNA5</accession>
<dbReference type="OrthoDB" id="9815339at2"/>
<proteinExistence type="predicted"/>